<accession>A0ABS8HZ29</accession>
<dbReference type="Gene3D" id="1.10.1040.10">
    <property type="entry name" value="N-(1-d-carboxylethyl)-l-norvaline Dehydrogenase, domain 2"/>
    <property type="match status" value="1"/>
</dbReference>
<dbReference type="PIRSF" id="PIRSF000114">
    <property type="entry name" value="Glycerol-3-P_dh"/>
    <property type="match status" value="1"/>
</dbReference>
<evidence type="ECO:0000256" key="7">
    <source>
        <dbReference type="ARBA" id="ARBA00023209"/>
    </source>
</evidence>
<dbReference type="InterPro" id="IPR006109">
    <property type="entry name" value="G3P_DH_NAD-dep_C"/>
</dbReference>
<evidence type="ECO:0000256" key="4">
    <source>
        <dbReference type="ARBA" id="ARBA00023002"/>
    </source>
</evidence>
<keyword evidence="8" id="KW-1208">Phospholipid metabolism</keyword>
<reference evidence="13" key="1">
    <citation type="submission" date="2021-11" db="EMBL/GenBank/DDBJ databases">
        <title>Description of a new species Pelosinus isolated from the bottom sediments of Lake Baikal.</title>
        <authorList>
            <person name="Zakharyuk A."/>
        </authorList>
    </citation>
    <scope>NUCLEOTIDE SEQUENCE</scope>
    <source>
        <strain evidence="13">Bkl1</strain>
    </source>
</reference>
<dbReference type="InterPro" id="IPR006168">
    <property type="entry name" value="G3P_DH_NAD-dep"/>
</dbReference>
<comment type="catalytic activity">
    <reaction evidence="10">
        <text>sn-glycerol 3-phosphate + NADP(+) = dihydroxyacetone phosphate + NADPH + H(+)</text>
        <dbReference type="Rhea" id="RHEA:11096"/>
        <dbReference type="ChEBI" id="CHEBI:15378"/>
        <dbReference type="ChEBI" id="CHEBI:57597"/>
        <dbReference type="ChEBI" id="CHEBI:57642"/>
        <dbReference type="ChEBI" id="CHEBI:57783"/>
        <dbReference type="ChEBI" id="CHEBI:58349"/>
        <dbReference type="EC" id="1.1.1.94"/>
    </reaction>
</comment>
<protein>
    <recommendedName>
        <fullName evidence="10">Glycerol-3-phosphate dehydrogenase</fullName>
        <ecNumber evidence="10">1.1.1.94</ecNumber>
    </recommendedName>
</protein>
<gene>
    <name evidence="13" type="ORF">LMF89_23360</name>
</gene>
<evidence type="ECO:0000313" key="13">
    <source>
        <dbReference type="EMBL" id="MCC5468280.1"/>
    </source>
</evidence>
<evidence type="ECO:0000259" key="11">
    <source>
        <dbReference type="Pfam" id="PF01210"/>
    </source>
</evidence>
<evidence type="ECO:0000256" key="6">
    <source>
        <dbReference type="ARBA" id="ARBA00023098"/>
    </source>
</evidence>
<evidence type="ECO:0000256" key="1">
    <source>
        <dbReference type="ARBA" id="ARBA00011009"/>
    </source>
</evidence>
<dbReference type="Gene3D" id="3.40.50.720">
    <property type="entry name" value="NAD(P)-binding Rossmann-like Domain"/>
    <property type="match status" value="1"/>
</dbReference>
<feature type="domain" description="Glycerol-3-phosphate dehydrogenase NAD-dependent N-terminal" evidence="11">
    <location>
        <begin position="2"/>
        <end position="154"/>
    </location>
</feature>
<evidence type="ECO:0000256" key="2">
    <source>
        <dbReference type="ARBA" id="ARBA00022516"/>
    </source>
</evidence>
<evidence type="ECO:0000313" key="14">
    <source>
        <dbReference type="Proteomes" id="UP001165492"/>
    </source>
</evidence>
<dbReference type="NCBIfam" id="NF000940">
    <property type="entry name" value="PRK00094.1-2"/>
    <property type="match status" value="1"/>
</dbReference>
<evidence type="ECO:0000256" key="9">
    <source>
        <dbReference type="RuleBase" id="RU000437"/>
    </source>
</evidence>
<evidence type="ECO:0000259" key="12">
    <source>
        <dbReference type="Pfam" id="PF07479"/>
    </source>
</evidence>
<organism evidence="13 14">
    <name type="scientific">Pelosinus baikalensis</name>
    <dbReference type="NCBI Taxonomy" id="2892015"/>
    <lineage>
        <taxon>Bacteria</taxon>
        <taxon>Bacillati</taxon>
        <taxon>Bacillota</taxon>
        <taxon>Negativicutes</taxon>
        <taxon>Selenomonadales</taxon>
        <taxon>Sporomusaceae</taxon>
        <taxon>Pelosinus</taxon>
    </lineage>
</organism>
<keyword evidence="6" id="KW-0443">Lipid metabolism</keyword>
<comment type="similarity">
    <text evidence="1 9">Belongs to the NAD-dependent glycerol-3-phosphate dehydrogenase family.</text>
</comment>
<dbReference type="PANTHER" id="PTHR11728:SF1">
    <property type="entry name" value="GLYCEROL-3-PHOSPHATE DEHYDROGENASE [NAD(+)] 2, CHLOROPLASTIC"/>
    <property type="match status" value="1"/>
</dbReference>
<dbReference type="Proteomes" id="UP001165492">
    <property type="component" value="Unassembled WGS sequence"/>
</dbReference>
<dbReference type="EC" id="1.1.1.94" evidence="10"/>
<dbReference type="InterPro" id="IPR008927">
    <property type="entry name" value="6-PGluconate_DH-like_C_sf"/>
</dbReference>
<feature type="domain" description="Glycerol-3-phosphate dehydrogenase NAD-dependent C-terminal" evidence="12">
    <location>
        <begin position="176"/>
        <end position="306"/>
    </location>
</feature>
<dbReference type="InterPro" id="IPR011128">
    <property type="entry name" value="G3P_DH_NAD-dep_N"/>
</dbReference>
<keyword evidence="14" id="KW-1185">Reference proteome</keyword>
<dbReference type="Pfam" id="PF07479">
    <property type="entry name" value="NAD_Gly3P_dh_C"/>
    <property type="match status" value="1"/>
</dbReference>
<dbReference type="GO" id="GO:0047952">
    <property type="term" value="F:glycerol-3-phosphate dehydrogenase [NAD(P)+] activity"/>
    <property type="evidence" value="ECO:0007669"/>
    <property type="project" value="UniProtKB-EC"/>
</dbReference>
<dbReference type="SUPFAM" id="SSF48179">
    <property type="entry name" value="6-phosphogluconate dehydrogenase C-terminal domain-like"/>
    <property type="match status" value="1"/>
</dbReference>
<proteinExistence type="inferred from homology"/>
<evidence type="ECO:0000256" key="5">
    <source>
        <dbReference type="ARBA" id="ARBA00023027"/>
    </source>
</evidence>
<name>A0ABS8HZ29_9FIRM</name>
<dbReference type="SUPFAM" id="SSF51735">
    <property type="entry name" value="NAD(P)-binding Rossmann-fold domains"/>
    <property type="match status" value="1"/>
</dbReference>
<keyword evidence="3" id="KW-0521">NADP</keyword>
<keyword evidence="5 9" id="KW-0520">NAD</keyword>
<dbReference type="NCBIfam" id="NF000942">
    <property type="entry name" value="PRK00094.1-4"/>
    <property type="match status" value="1"/>
</dbReference>
<keyword evidence="4 9" id="KW-0560">Oxidoreductase</keyword>
<dbReference type="PRINTS" id="PR00077">
    <property type="entry name" value="GPDHDRGNASE"/>
</dbReference>
<sequence>MKISVLGCGRWGTFLAWYANRVGHRVMLWGRESSNNYLKLKECRMNDYVTLPQDIMLSNSLEAAVSFGEIIIISISAQELRSFAHNISLQKGLEDKIFVLCMKGIEANSGKRLSQVFSEEMGINTNIGIWVGPGHVQDFVREIPNCMVIGSDHIEVTKKIVESFNSSLIRFYYGQDLIGNEIGAAAKNVIGIAAGMLDGLCYSSLKGALMARGTREMSRLVRAMGGNDTTIYGLSHLGDYEATLFSLHSHNRRFGQAFVSGEKFDKLAEGVSTVEALNYLAQKYEVELPICNAVYEILFEKADPKEKLLDLFLRPIKFEF</sequence>
<dbReference type="EMBL" id="JAJHJB010000056">
    <property type="protein sequence ID" value="MCC5468280.1"/>
    <property type="molecule type" value="Genomic_DNA"/>
</dbReference>
<dbReference type="PANTHER" id="PTHR11728">
    <property type="entry name" value="GLYCEROL-3-PHOSPHATE DEHYDROGENASE"/>
    <property type="match status" value="1"/>
</dbReference>
<dbReference type="RefSeq" id="WP_229537144.1">
    <property type="nucleotide sequence ID" value="NZ_JAJHJB010000056.1"/>
</dbReference>
<evidence type="ECO:0000256" key="3">
    <source>
        <dbReference type="ARBA" id="ARBA00022857"/>
    </source>
</evidence>
<dbReference type="Pfam" id="PF01210">
    <property type="entry name" value="NAD_Gly3P_dh_N"/>
    <property type="match status" value="1"/>
</dbReference>
<keyword evidence="7" id="KW-0594">Phospholipid biosynthesis</keyword>
<keyword evidence="2" id="KW-0444">Lipid biosynthesis</keyword>
<dbReference type="InterPro" id="IPR013328">
    <property type="entry name" value="6PGD_dom2"/>
</dbReference>
<dbReference type="InterPro" id="IPR036291">
    <property type="entry name" value="NAD(P)-bd_dom_sf"/>
</dbReference>
<evidence type="ECO:0000256" key="8">
    <source>
        <dbReference type="ARBA" id="ARBA00023264"/>
    </source>
</evidence>
<dbReference type="PROSITE" id="PS00957">
    <property type="entry name" value="NAD_G3PDH"/>
    <property type="match status" value="1"/>
</dbReference>
<comment type="caution">
    <text evidence="13">The sequence shown here is derived from an EMBL/GenBank/DDBJ whole genome shotgun (WGS) entry which is preliminary data.</text>
</comment>
<evidence type="ECO:0000256" key="10">
    <source>
        <dbReference type="RuleBase" id="RU000439"/>
    </source>
</evidence>